<keyword evidence="4 6" id="KW-0472">Membrane</keyword>
<evidence type="ECO:0000313" key="8">
    <source>
        <dbReference type="Proteomes" id="UP001320420"/>
    </source>
</evidence>
<evidence type="ECO:0000256" key="2">
    <source>
        <dbReference type="ARBA" id="ARBA00022692"/>
    </source>
</evidence>
<dbReference type="AlphaFoldDB" id="A0AAN9YP61"/>
<evidence type="ECO:0000256" key="4">
    <source>
        <dbReference type="ARBA" id="ARBA00023136"/>
    </source>
</evidence>
<keyword evidence="2 6" id="KW-0812">Transmembrane</keyword>
<comment type="subcellular location">
    <subcellularLocation>
        <location evidence="1">Membrane</location>
        <topology evidence="1">Multi-pass membrane protein</topology>
    </subcellularLocation>
</comment>
<dbReference type="GO" id="GO:0016020">
    <property type="term" value="C:membrane"/>
    <property type="evidence" value="ECO:0007669"/>
    <property type="project" value="UniProtKB-SubCell"/>
</dbReference>
<reference evidence="7 8" key="1">
    <citation type="submission" date="2024-02" db="EMBL/GenBank/DDBJ databases">
        <title>De novo assembly and annotation of 12 fungi associated with fruit tree decline syndrome in Ontario, Canada.</title>
        <authorList>
            <person name="Sulman M."/>
            <person name="Ellouze W."/>
            <person name="Ilyukhin E."/>
        </authorList>
    </citation>
    <scope>NUCLEOTIDE SEQUENCE [LARGE SCALE GENOMIC DNA]</scope>
    <source>
        <strain evidence="7 8">M11/M66-122</strain>
    </source>
</reference>
<gene>
    <name evidence="7" type="ORF">SLS62_008180</name>
</gene>
<name>A0AAN9YP61_9PEZI</name>
<feature type="transmembrane region" description="Helical" evidence="6">
    <location>
        <begin position="12"/>
        <end position="30"/>
    </location>
</feature>
<sequence length="396" mass="42386">MALDRRHVDLPASMFVMMAVFFFMSAANRIHGGVAPFYSAHLQGPTDFIGRHMSLGFVAPFVMLNRDHISEPLDAPKIAAVFASNSSNDAGAQPNGSTNSSVSIMNHGPAPGKAGTRSTLVILANPVLLTAGFGTIYFWIKTLLTRTTIDQVIEDFRRNSTLAEALTHITEDQGLRRYVGTGDLACVILDAGIFCLGMKMFENRRELAASFFAVVSTCLFMATISVFLNVTLARAMGLEAEEALAFAAKSVTIALGVPAIQKINGSTTLMSALCICSGMSFQMFGNFMLNFFRIDDRMLPARLGPGNSSIDTEKAAPSDYCPQYQNNKSLREESKLLAAGVTIGINAAALGTAHLIERDSTAVAYSALSMSIFGGLIVALTALPGVSDLLMRLATR</sequence>
<keyword evidence="3 6" id="KW-1133">Transmembrane helix</keyword>
<dbReference type="Proteomes" id="UP001320420">
    <property type="component" value="Unassembled WGS sequence"/>
</dbReference>
<proteinExistence type="predicted"/>
<dbReference type="EMBL" id="JAKJXP020000074">
    <property type="protein sequence ID" value="KAK7749329.1"/>
    <property type="molecule type" value="Genomic_DNA"/>
</dbReference>
<dbReference type="PANTHER" id="PTHR30249:SF0">
    <property type="entry name" value="PLASTIDAL GLYCOLATE_GLYCERATE TRANSLOCATOR 1, CHLOROPLASTIC"/>
    <property type="match status" value="1"/>
</dbReference>
<protein>
    <submittedName>
        <fullName evidence="7">Uncharacterized protein</fullName>
    </submittedName>
</protein>
<evidence type="ECO:0000256" key="3">
    <source>
        <dbReference type="ARBA" id="ARBA00022989"/>
    </source>
</evidence>
<feature type="compositionally biased region" description="Polar residues" evidence="5">
    <location>
        <begin position="88"/>
        <end position="104"/>
    </location>
</feature>
<feature type="region of interest" description="Disordered" evidence="5">
    <location>
        <begin position="88"/>
        <end position="110"/>
    </location>
</feature>
<dbReference type="InterPro" id="IPR007300">
    <property type="entry name" value="CidB/LrgB"/>
</dbReference>
<evidence type="ECO:0000256" key="1">
    <source>
        <dbReference type="ARBA" id="ARBA00004141"/>
    </source>
</evidence>
<feature type="transmembrane region" description="Helical" evidence="6">
    <location>
        <begin position="336"/>
        <end position="356"/>
    </location>
</feature>
<keyword evidence="8" id="KW-1185">Reference proteome</keyword>
<feature type="transmembrane region" description="Helical" evidence="6">
    <location>
        <begin position="269"/>
        <end position="292"/>
    </location>
</feature>
<organism evidence="7 8">
    <name type="scientific">Diatrype stigma</name>
    <dbReference type="NCBI Taxonomy" id="117547"/>
    <lineage>
        <taxon>Eukaryota</taxon>
        <taxon>Fungi</taxon>
        <taxon>Dikarya</taxon>
        <taxon>Ascomycota</taxon>
        <taxon>Pezizomycotina</taxon>
        <taxon>Sordariomycetes</taxon>
        <taxon>Xylariomycetidae</taxon>
        <taxon>Xylariales</taxon>
        <taxon>Diatrypaceae</taxon>
        <taxon>Diatrype</taxon>
    </lineage>
</organism>
<feature type="transmembrane region" description="Helical" evidence="6">
    <location>
        <begin position="362"/>
        <end position="386"/>
    </location>
</feature>
<feature type="transmembrane region" description="Helical" evidence="6">
    <location>
        <begin position="207"/>
        <end position="232"/>
    </location>
</feature>
<feature type="transmembrane region" description="Helical" evidence="6">
    <location>
        <begin position="120"/>
        <end position="140"/>
    </location>
</feature>
<evidence type="ECO:0000256" key="6">
    <source>
        <dbReference type="SAM" id="Phobius"/>
    </source>
</evidence>
<comment type="caution">
    <text evidence="7">The sequence shown here is derived from an EMBL/GenBank/DDBJ whole genome shotgun (WGS) entry which is preliminary data.</text>
</comment>
<evidence type="ECO:0000256" key="5">
    <source>
        <dbReference type="SAM" id="MobiDB-lite"/>
    </source>
</evidence>
<dbReference type="PANTHER" id="PTHR30249">
    <property type="entry name" value="PUTATIVE SEROTONIN TRANSPORTER"/>
    <property type="match status" value="1"/>
</dbReference>
<dbReference type="Pfam" id="PF04172">
    <property type="entry name" value="LrgB"/>
    <property type="match status" value="2"/>
</dbReference>
<evidence type="ECO:0000313" key="7">
    <source>
        <dbReference type="EMBL" id="KAK7749329.1"/>
    </source>
</evidence>
<accession>A0AAN9YP61</accession>